<reference evidence="2 3" key="1">
    <citation type="submission" date="2024-10" db="EMBL/GenBank/DDBJ databases">
        <authorList>
            <person name="Cho J.-C."/>
        </authorList>
    </citation>
    <scope>NUCLEOTIDE SEQUENCE [LARGE SCALE GENOMIC DNA]</scope>
    <source>
        <strain evidence="2 3">KCTC29696</strain>
    </source>
</reference>
<dbReference type="RefSeq" id="WP_279948588.1">
    <property type="nucleotide sequence ID" value="NZ_BAABEN010000033.1"/>
</dbReference>
<proteinExistence type="predicted"/>
<evidence type="ECO:0000313" key="3">
    <source>
        <dbReference type="Proteomes" id="UP001607069"/>
    </source>
</evidence>
<keyword evidence="3" id="KW-1185">Reference proteome</keyword>
<sequence>MSHETPVSPRPVRRLPHVRRRVVTARTLRENGVSAAAAGERCRPGGPWRMPLPGVYLLHPGPPTGEERLHAVLLYAAGPDRVPGRAPSGPGDRAGDRGADRAGGRGVGRTAFREARAVITGPAALALHGFSSTPPLSALEHIDVLVPHTRRLRPAGCARVVRTRRLPVPEEITGLPVAPAARALADTAARTGDAVAVCRMLTEAVRGGHCEARAVLGELARARLLGRPQLAEAVDVLLAESRSVAESLLYGLVRAHGLPEPCWNVDLRLPGGPHLGGVDAYWPERAVAVEIDVRDATDARGGTGSRGGARPQAYARKRERLRGQGVTVVHLTAAALRDRPARQAAVVRTALMTAPERGPLPYVEVLPR</sequence>
<accession>A0ABW7HRI7</accession>
<feature type="compositionally biased region" description="Basic and acidic residues" evidence="1">
    <location>
        <begin position="93"/>
        <end position="103"/>
    </location>
</feature>
<feature type="region of interest" description="Disordered" evidence="1">
    <location>
        <begin position="79"/>
        <end position="106"/>
    </location>
</feature>
<dbReference type="Proteomes" id="UP001607069">
    <property type="component" value="Unassembled WGS sequence"/>
</dbReference>
<name>A0ABW7HRI7_9ACTN</name>
<evidence type="ECO:0008006" key="4">
    <source>
        <dbReference type="Google" id="ProtNLM"/>
    </source>
</evidence>
<gene>
    <name evidence="2" type="ORF">ACG5V6_09765</name>
</gene>
<evidence type="ECO:0000313" key="2">
    <source>
        <dbReference type="EMBL" id="MFH0248498.1"/>
    </source>
</evidence>
<protein>
    <recommendedName>
        <fullName evidence="4">Transcriptional regulator, AbiEi antitoxin, Type IV TA system</fullName>
    </recommendedName>
</protein>
<dbReference type="EMBL" id="JBIHMK010000027">
    <property type="protein sequence ID" value="MFH0248498.1"/>
    <property type="molecule type" value="Genomic_DNA"/>
</dbReference>
<organism evidence="2 3">
    <name type="scientific">Streptomyces chitinivorans</name>
    <dbReference type="NCBI Taxonomy" id="1257027"/>
    <lineage>
        <taxon>Bacteria</taxon>
        <taxon>Bacillati</taxon>
        <taxon>Actinomycetota</taxon>
        <taxon>Actinomycetes</taxon>
        <taxon>Kitasatosporales</taxon>
        <taxon>Streptomycetaceae</taxon>
        <taxon>Streptomyces</taxon>
    </lineage>
</organism>
<evidence type="ECO:0000256" key="1">
    <source>
        <dbReference type="SAM" id="MobiDB-lite"/>
    </source>
</evidence>
<comment type="caution">
    <text evidence="2">The sequence shown here is derived from an EMBL/GenBank/DDBJ whole genome shotgun (WGS) entry which is preliminary data.</text>
</comment>